<gene>
    <name evidence="2" type="ORF">LIER_24250</name>
</gene>
<name>A0AAV3R0D6_LITER</name>
<dbReference type="Pfam" id="PF00665">
    <property type="entry name" value="rve"/>
    <property type="match status" value="1"/>
</dbReference>
<dbReference type="InterPro" id="IPR050951">
    <property type="entry name" value="Retrovirus_Pol_polyprotein"/>
</dbReference>
<sequence length="236" mass="27654">MVSLIPFAMWRIDHVGKLSKAKGGSEFAIVAVDYFSKWVESAPLKKTKSEDVIQFLWKNILTRFGIPKILVSDNGPQFEEQVLADFCEKFGIEHRFSPIYYPQANGQVEVMNNIIFKGIKKKHTPEWQIRGSWIDELPTVLWFLRSTPNQATCKAPFSLVYGTEVVLPAEVDLPTYKQIGFEEERHDQRLREYLNFVDELTEEALYKTLKYKQLMARSYNRKVKNRQFYSGDLYYM</sequence>
<dbReference type="EMBL" id="BAABME010007002">
    <property type="protein sequence ID" value="GAA0169867.1"/>
    <property type="molecule type" value="Genomic_DNA"/>
</dbReference>
<feature type="domain" description="Integrase catalytic" evidence="1">
    <location>
        <begin position="2"/>
        <end position="164"/>
    </location>
</feature>
<dbReference type="PROSITE" id="PS50994">
    <property type="entry name" value="INTEGRASE"/>
    <property type="match status" value="1"/>
</dbReference>
<comment type="caution">
    <text evidence="2">The sequence shown here is derived from an EMBL/GenBank/DDBJ whole genome shotgun (WGS) entry which is preliminary data.</text>
</comment>
<dbReference type="Gene3D" id="3.30.420.10">
    <property type="entry name" value="Ribonuclease H-like superfamily/Ribonuclease H"/>
    <property type="match status" value="1"/>
</dbReference>
<organism evidence="2 3">
    <name type="scientific">Lithospermum erythrorhizon</name>
    <name type="common">Purple gromwell</name>
    <name type="synonym">Lithospermum officinale var. erythrorhizon</name>
    <dbReference type="NCBI Taxonomy" id="34254"/>
    <lineage>
        <taxon>Eukaryota</taxon>
        <taxon>Viridiplantae</taxon>
        <taxon>Streptophyta</taxon>
        <taxon>Embryophyta</taxon>
        <taxon>Tracheophyta</taxon>
        <taxon>Spermatophyta</taxon>
        <taxon>Magnoliopsida</taxon>
        <taxon>eudicotyledons</taxon>
        <taxon>Gunneridae</taxon>
        <taxon>Pentapetalae</taxon>
        <taxon>asterids</taxon>
        <taxon>lamiids</taxon>
        <taxon>Boraginales</taxon>
        <taxon>Boraginaceae</taxon>
        <taxon>Boraginoideae</taxon>
        <taxon>Lithospermeae</taxon>
        <taxon>Lithospermum</taxon>
    </lineage>
</organism>
<evidence type="ECO:0000313" key="2">
    <source>
        <dbReference type="EMBL" id="GAA0169867.1"/>
    </source>
</evidence>
<evidence type="ECO:0000313" key="3">
    <source>
        <dbReference type="Proteomes" id="UP001454036"/>
    </source>
</evidence>
<dbReference type="GO" id="GO:0015074">
    <property type="term" value="P:DNA integration"/>
    <property type="evidence" value="ECO:0007669"/>
    <property type="project" value="InterPro"/>
</dbReference>
<dbReference type="InterPro" id="IPR001584">
    <property type="entry name" value="Integrase_cat-core"/>
</dbReference>
<dbReference type="SUPFAM" id="SSF53098">
    <property type="entry name" value="Ribonuclease H-like"/>
    <property type="match status" value="1"/>
</dbReference>
<reference evidence="2 3" key="1">
    <citation type="submission" date="2024-01" db="EMBL/GenBank/DDBJ databases">
        <title>The complete chloroplast genome sequence of Lithospermum erythrorhizon: insights into the phylogenetic relationship among Boraginaceae species and the maternal lineages of purple gromwells.</title>
        <authorList>
            <person name="Okada T."/>
            <person name="Watanabe K."/>
        </authorList>
    </citation>
    <scope>NUCLEOTIDE SEQUENCE [LARGE SCALE GENOMIC DNA]</scope>
</reference>
<dbReference type="InterPro" id="IPR036397">
    <property type="entry name" value="RNaseH_sf"/>
</dbReference>
<evidence type="ECO:0000259" key="1">
    <source>
        <dbReference type="PROSITE" id="PS50994"/>
    </source>
</evidence>
<dbReference type="GO" id="GO:0003676">
    <property type="term" value="F:nucleic acid binding"/>
    <property type="evidence" value="ECO:0007669"/>
    <property type="project" value="InterPro"/>
</dbReference>
<protein>
    <recommendedName>
        <fullName evidence="1">Integrase catalytic domain-containing protein</fullName>
    </recommendedName>
</protein>
<dbReference type="PANTHER" id="PTHR37984:SF5">
    <property type="entry name" value="PROTEIN NYNRIN-LIKE"/>
    <property type="match status" value="1"/>
</dbReference>
<accession>A0AAV3R0D6</accession>
<dbReference type="Proteomes" id="UP001454036">
    <property type="component" value="Unassembled WGS sequence"/>
</dbReference>
<dbReference type="AlphaFoldDB" id="A0AAV3R0D6"/>
<proteinExistence type="predicted"/>
<keyword evidence="3" id="KW-1185">Reference proteome</keyword>
<dbReference type="PANTHER" id="PTHR37984">
    <property type="entry name" value="PROTEIN CBG26694"/>
    <property type="match status" value="1"/>
</dbReference>
<dbReference type="InterPro" id="IPR012337">
    <property type="entry name" value="RNaseH-like_sf"/>
</dbReference>